<evidence type="ECO:0000256" key="5">
    <source>
        <dbReference type="ARBA" id="ARBA00022862"/>
    </source>
</evidence>
<feature type="compositionally biased region" description="Basic and acidic residues" evidence="14">
    <location>
        <begin position="1"/>
        <end position="11"/>
    </location>
</feature>
<dbReference type="PANTHER" id="PTHR42801">
    <property type="entry name" value="THIOREDOXIN-DEPENDENT PEROXIDE REDUCTASE"/>
    <property type="match status" value="1"/>
</dbReference>
<protein>
    <recommendedName>
        <fullName evidence="3">thioredoxin-dependent peroxiredoxin</fullName>
        <ecNumber evidence="3">1.11.1.24</ecNumber>
    </recommendedName>
    <alternativeName>
        <fullName evidence="13">Nuclear thiol peroxidase</fullName>
    </alternativeName>
    <alternativeName>
        <fullName evidence="10">Thioredoxin peroxidase</fullName>
    </alternativeName>
</protein>
<dbReference type="SUPFAM" id="SSF52833">
    <property type="entry name" value="Thioredoxin-like"/>
    <property type="match status" value="1"/>
</dbReference>
<keyword evidence="4" id="KW-0575">Peroxidase</keyword>
<feature type="compositionally biased region" description="Acidic residues" evidence="14">
    <location>
        <begin position="60"/>
        <end position="69"/>
    </location>
</feature>
<comment type="subcellular location">
    <subcellularLocation>
        <location evidence="1">Nucleus</location>
    </subcellularLocation>
</comment>
<evidence type="ECO:0000256" key="1">
    <source>
        <dbReference type="ARBA" id="ARBA00004123"/>
    </source>
</evidence>
<evidence type="ECO:0000256" key="10">
    <source>
        <dbReference type="ARBA" id="ARBA00032824"/>
    </source>
</evidence>
<evidence type="ECO:0000256" key="12">
    <source>
        <dbReference type="ARBA" id="ARBA00049091"/>
    </source>
</evidence>
<dbReference type="CDD" id="cd03017">
    <property type="entry name" value="PRX_BCP"/>
    <property type="match status" value="1"/>
</dbReference>
<evidence type="ECO:0000313" key="17">
    <source>
        <dbReference type="Proteomes" id="UP000053411"/>
    </source>
</evidence>
<gene>
    <name evidence="16" type="ORF">Z520_08844</name>
</gene>
<evidence type="ECO:0000256" key="13">
    <source>
        <dbReference type="ARBA" id="ARBA00077538"/>
    </source>
</evidence>
<keyword evidence="8" id="KW-0539">Nucleus</keyword>
<evidence type="ECO:0000256" key="6">
    <source>
        <dbReference type="ARBA" id="ARBA00023002"/>
    </source>
</evidence>
<dbReference type="Pfam" id="PF00578">
    <property type="entry name" value="AhpC-TSA"/>
    <property type="match status" value="1"/>
</dbReference>
<keyword evidence="7" id="KW-1015">Disulfide bond</keyword>
<dbReference type="AlphaFoldDB" id="A0A0D2JPN5"/>
<dbReference type="GeneID" id="27714590"/>
<evidence type="ECO:0000256" key="9">
    <source>
        <dbReference type="ARBA" id="ARBA00023284"/>
    </source>
</evidence>
<keyword evidence="5" id="KW-0049">Antioxidant</keyword>
<dbReference type="GO" id="GO:0005737">
    <property type="term" value="C:cytoplasm"/>
    <property type="evidence" value="ECO:0007669"/>
    <property type="project" value="TreeGrafter"/>
</dbReference>
<evidence type="ECO:0000256" key="11">
    <source>
        <dbReference type="ARBA" id="ARBA00038489"/>
    </source>
</evidence>
<feature type="domain" description="Thioredoxin" evidence="15">
    <location>
        <begin position="113"/>
        <end position="267"/>
    </location>
</feature>
<feature type="compositionally biased region" description="Basic and acidic residues" evidence="14">
    <location>
        <begin position="289"/>
        <end position="317"/>
    </location>
</feature>
<feature type="region of interest" description="Disordered" evidence="14">
    <location>
        <begin position="1"/>
        <end position="108"/>
    </location>
</feature>
<dbReference type="FunFam" id="3.40.30.10:FF:000157">
    <property type="entry name" value="DOT5p Nuclear thiol peroxidase"/>
    <property type="match status" value="1"/>
</dbReference>
<comment type="similarity">
    <text evidence="11">Belongs to the peroxiredoxin family. BCP/PrxQ subfamily.</text>
</comment>
<keyword evidence="9" id="KW-0676">Redox-active center</keyword>
<proteinExistence type="inferred from homology"/>
<evidence type="ECO:0000256" key="8">
    <source>
        <dbReference type="ARBA" id="ARBA00023242"/>
    </source>
</evidence>
<dbReference type="GO" id="GO:0005634">
    <property type="term" value="C:nucleus"/>
    <property type="evidence" value="ECO:0007669"/>
    <property type="project" value="UniProtKB-SubCell"/>
</dbReference>
<comment type="catalytic activity">
    <reaction evidence="12">
        <text>a hydroperoxide + [thioredoxin]-dithiol = an alcohol + [thioredoxin]-disulfide + H2O</text>
        <dbReference type="Rhea" id="RHEA:62620"/>
        <dbReference type="Rhea" id="RHEA-COMP:10698"/>
        <dbReference type="Rhea" id="RHEA-COMP:10700"/>
        <dbReference type="ChEBI" id="CHEBI:15377"/>
        <dbReference type="ChEBI" id="CHEBI:29950"/>
        <dbReference type="ChEBI" id="CHEBI:30879"/>
        <dbReference type="ChEBI" id="CHEBI:35924"/>
        <dbReference type="ChEBI" id="CHEBI:50058"/>
        <dbReference type="EC" id="1.11.1.24"/>
    </reaction>
</comment>
<dbReference type="Proteomes" id="UP000053411">
    <property type="component" value="Unassembled WGS sequence"/>
</dbReference>
<evidence type="ECO:0000259" key="15">
    <source>
        <dbReference type="PROSITE" id="PS51352"/>
    </source>
</evidence>
<keyword evidence="17" id="KW-1185">Reference proteome</keyword>
<dbReference type="EMBL" id="KN848082">
    <property type="protein sequence ID" value="KIX95327.1"/>
    <property type="molecule type" value="Genomic_DNA"/>
</dbReference>
<comment type="subunit">
    <text evidence="2">Monomer.</text>
</comment>
<dbReference type="VEuPathDB" id="FungiDB:Z520_08844"/>
<dbReference type="PANTHER" id="PTHR42801:SF23">
    <property type="entry name" value="PEROXIREDOXIN DOT5"/>
    <property type="match status" value="1"/>
</dbReference>
<feature type="compositionally biased region" description="Low complexity" evidence="14">
    <location>
        <begin position="272"/>
        <end position="288"/>
    </location>
</feature>
<accession>A0A0D2JPN5</accession>
<dbReference type="InterPro" id="IPR000866">
    <property type="entry name" value="AhpC/TSA"/>
</dbReference>
<sequence length="339" mass="34899">MPVELRKRPPPKEPAAPPPAAKRGSSSSTVKKLAGKAKAAVTRPYPRKTAGPVVGQVPTESEEEEEEDVAPTSAAIVPEAVPATAGVAEETKEEQPTANGSAVTGKATASGKLSVGDKIDLEGFGGTVQTHDGTNVTVKELIEQSGAGIVIFTYPKASTPGCTNQACLFRDNYAPITGASLAVYGLSTDSPKANTTFATKQNLPYQLLCDPNATLTTAIGMKKPGPGKSTTRGVVVIDKQGTLRLWEQAGPAKTLEAVLEYIKSQGMTETGAPAAVAAPPADDPVATEEAAKLADPDTKMDEVPLVRTPSKSERDAAETAAEVGESAAKIDSAEGEAKP</sequence>
<reference evidence="16 17" key="1">
    <citation type="submission" date="2015-01" db="EMBL/GenBank/DDBJ databases">
        <title>The Genome Sequence of Fonsecaea multimorphosa CBS 102226.</title>
        <authorList>
            <consortium name="The Broad Institute Genomics Platform"/>
            <person name="Cuomo C."/>
            <person name="de Hoog S."/>
            <person name="Gorbushina A."/>
            <person name="Stielow B."/>
            <person name="Teixiera M."/>
            <person name="Abouelleil A."/>
            <person name="Chapman S.B."/>
            <person name="Priest M."/>
            <person name="Young S.K."/>
            <person name="Wortman J."/>
            <person name="Nusbaum C."/>
            <person name="Birren B."/>
        </authorList>
    </citation>
    <scope>NUCLEOTIDE SEQUENCE [LARGE SCALE GENOMIC DNA]</scope>
    <source>
        <strain evidence="16 17">CBS 102226</strain>
    </source>
</reference>
<dbReference type="InterPro" id="IPR050924">
    <property type="entry name" value="Peroxiredoxin_BCP/PrxQ"/>
</dbReference>
<dbReference type="InterPro" id="IPR013766">
    <property type="entry name" value="Thioredoxin_domain"/>
</dbReference>
<evidence type="ECO:0000256" key="2">
    <source>
        <dbReference type="ARBA" id="ARBA00011245"/>
    </source>
</evidence>
<dbReference type="Gene3D" id="3.40.30.10">
    <property type="entry name" value="Glutaredoxin"/>
    <property type="match status" value="1"/>
</dbReference>
<evidence type="ECO:0000313" key="16">
    <source>
        <dbReference type="EMBL" id="KIX95327.1"/>
    </source>
</evidence>
<dbReference type="OrthoDB" id="338622at2759"/>
<dbReference type="GO" id="GO:0034599">
    <property type="term" value="P:cellular response to oxidative stress"/>
    <property type="evidence" value="ECO:0007669"/>
    <property type="project" value="TreeGrafter"/>
</dbReference>
<evidence type="ECO:0000256" key="7">
    <source>
        <dbReference type="ARBA" id="ARBA00023157"/>
    </source>
</evidence>
<dbReference type="PROSITE" id="PS51352">
    <property type="entry name" value="THIOREDOXIN_2"/>
    <property type="match status" value="1"/>
</dbReference>
<dbReference type="GO" id="GO:0008379">
    <property type="term" value="F:thioredoxin peroxidase activity"/>
    <property type="evidence" value="ECO:0007669"/>
    <property type="project" value="TreeGrafter"/>
</dbReference>
<dbReference type="EC" id="1.11.1.24" evidence="3"/>
<dbReference type="STRING" id="1442371.A0A0D2JPN5"/>
<evidence type="ECO:0000256" key="14">
    <source>
        <dbReference type="SAM" id="MobiDB-lite"/>
    </source>
</evidence>
<name>A0A0D2JPN5_9EURO</name>
<evidence type="ECO:0000256" key="4">
    <source>
        <dbReference type="ARBA" id="ARBA00022559"/>
    </source>
</evidence>
<dbReference type="InterPro" id="IPR036249">
    <property type="entry name" value="Thioredoxin-like_sf"/>
</dbReference>
<organism evidence="16 17">
    <name type="scientific">Fonsecaea multimorphosa CBS 102226</name>
    <dbReference type="NCBI Taxonomy" id="1442371"/>
    <lineage>
        <taxon>Eukaryota</taxon>
        <taxon>Fungi</taxon>
        <taxon>Dikarya</taxon>
        <taxon>Ascomycota</taxon>
        <taxon>Pezizomycotina</taxon>
        <taxon>Eurotiomycetes</taxon>
        <taxon>Chaetothyriomycetidae</taxon>
        <taxon>Chaetothyriales</taxon>
        <taxon>Herpotrichiellaceae</taxon>
        <taxon>Fonsecaea</taxon>
    </lineage>
</organism>
<evidence type="ECO:0000256" key="3">
    <source>
        <dbReference type="ARBA" id="ARBA00013017"/>
    </source>
</evidence>
<keyword evidence="6" id="KW-0560">Oxidoreductase</keyword>
<dbReference type="GO" id="GO:0045454">
    <property type="term" value="P:cell redox homeostasis"/>
    <property type="evidence" value="ECO:0007669"/>
    <property type="project" value="TreeGrafter"/>
</dbReference>
<feature type="region of interest" description="Disordered" evidence="14">
    <location>
        <begin position="272"/>
        <end position="339"/>
    </location>
</feature>
<dbReference type="RefSeq" id="XP_016629450.1">
    <property type="nucleotide sequence ID" value="XM_016779340.1"/>
</dbReference>